<organism evidence="2">
    <name type="scientific">marine metagenome</name>
    <dbReference type="NCBI Taxonomy" id="408172"/>
    <lineage>
        <taxon>unclassified sequences</taxon>
        <taxon>metagenomes</taxon>
        <taxon>ecological metagenomes</taxon>
    </lineage>
</organism>
<name>A0A381SID2_9ZZZZ</name>
<dbReference type="AlphaFoldDB" id="A0A381SID2"/>
<evidence type="ECO:0000313" key="2">
    <source>
        <dbReference type="EMBL" id="SVA03048.1"/>
    </source>
</evidence>
<reference evidence="2" key="1">
    <citation type="submission" date="2018-05" db="EMBL/GenBank/DDBJ databases">
        <authorList>
            <person name="Lanie J.A."/>
            <person name="Ng W.-L."/>
            <person name="Kazmierczak K.M."/>
            <person name="Andrzejewski T.M."/>
            <person name="Davidsen T.M."/>
            <person name="Wayne K.J."/>
            <person name="Tettelin H."/>
            <person name="Glass J.I."/>
            <person name="Rusch D."/>
            <person name="Podicherti R."/>
            <person name="Tsui H.-C.T."/>
            <person name="Winkler M.E."/>
        </authorList>
    </citation>
    <scope>NUCLEOTIDE SEQUENCE</scope>
</reference>
<proteinExistence type="predicted"/>
<feature type="non-terminal residue" evidence="2">
    <location>
        <position position="1"/>
    </location>
</feature>
<protein>
    <submittedName>
        <fullName evidence="2">Uncharacterized protein</fullName>
    </submittedName>
</protein>
<feature type="region of interest" description="Disordered" evidence="1">
    <location>
        <begin position="1"/>
        <end position="22"/>
    </location>
</feature>
<evidence type="ECO:0000256" key="1">
    <source>
        <dbReference type="SAM" id="MobiDB-lite"/>
    </source>
</evidence>
<feature type="non-terminal residue" evidence="2">
    <location>
        <position position="22"/>
    </location>
</feature>
<dbReference type="EMBL" id="UINC01003067">
    <property type="protein sequence ID" value="SVA03048.1"/>
    <property type="molecule type" value="Genomic_DNA"/>
</dbReference>
<feature type="compositionally biased region" description="Polar residues" evidence="1">
    <location>
        <begin position="8"/>
        <end position="22"/>
    </location>
</feature>
<sequence length="22" mass="2307">PGSGKVAWSTTWCETPPRTSSA</sequence>
<accession>A0A381SID2</accession>
<gene>
    <name evidence="2" type="ORF">METZ01_LOCUS55902</name>
</gene>